<feature type="signal peptide" evidence="2">
    <location>
        <begin position="1"/>
        <end position="17"/>
    </location>
</feature>
<dbReference type="Proteomes" id="UP001363151">
    <property type="component" value="Unassembled WGS sequence"/>
</dbReference>
<dbReference type="PANTHER" id="PTHR43888">
    <property type="entry name" value="DNAJ-LIKE-2, ISOFORM A-RELATED"/>
    <property type="match status" value="1"/>
</dbReference>
<reference evidence="4 5" key="1">
    <citation type="submission" date="2024-03" db="EMBL/GenBank/DDBJ databases">
        <title>Aureococcus anophagefferens CCMP1851 and Kratosvirus quantuckense: Draft genome of a second virus-susceptible host strain in the model system.</title>
        <authorList>
            <person name="Chase E."/>
            <person name="Truchon A.R."/>
            <person name="Schepens W."/>
            <person name="Wilhelm S.W."/>
        </authorList>
    </citation>
    <scope>NUCLEOTIDE SEQUENCE [LARGE SCALE GENOMIC DNA]</scope>
    <source>
        <strain evidence="4 5">CCMP1851</strain>
    </source>
</reference>
<keyword evidence="5" id="KW-1185">Reference proteome</keyword>
<dbReference type="Gene3D" id="1.10.287.110">
    <property type="entry name" value="DnaJ domain"/>
    <property type="match status" value="1"/>
</dbReference>
<dbReference type="InterPro" id="IPR036869">
    <property type="entry name" value="J_dom_sf"/>
</dbReference>
<feature type="region of interest" description="Disordered" evidence="1">
    <location>
        <begin position="709"/>
        <end position="796"/>
    </location>
</feature>
<feature type="compositionally biased region" description="Acidic residues" evidence="1">
    <location>
        <begin position="733"/>
        <end position="748"/>
    </location>
</feature>
<proteinExistence type="predicted"/>
<evidence type="ECO:0000256" key="1">
    <source>
        <dbReference type="SAM" id="MobiDB-lite"/>
    </source>
</evidence>
<dbReference type="CDD" id="cd06257">
    <property type="entry name" value="DnaJ"/>
    <property type="match status" value="1"/>
</dbReference>
<dbReference type="InterPro" id="IPR002939">
    <property type="entry name" value="DnaJ_C"/>
</dbReference>
<gene>
    <name evidence="4" type="ORF">SO694_00113059</name>
</gene>
<name>A0ABR1FWY5_AURAN</name>
<comment type="caution">
    <text evidence="4">The sequence shown here is derived from an EMBL/GenBank/DDBJ whole genome shotgun (WGS) entry which is preliminary data.</text>
</comment>
<feature type="compositionally biased region" description="Gly residues" evidence="1">
    <location>
        <begin position="760"/>
        <end position="770"/>
    </location>
</feature>
<feature type="domain" description="J" evidence="3">
    <location>
        <begin position="383"/>
        <end position="444"/>
    </location>
</feature>
<feature type="chain" id="PRO_5045988062" evidence="2">
    <location>
        <begin position="18"/>
        <end position="796"/>
    </location>
</feature>
<evidence type="ECO:0000313" key="5">
    <source>
        <dbReference type="Proteomes" id="UP001363151"/>
    </source>
</evidence>
<dbReference type="PROSITE" id="PS50076">
    <property type="entry name" value="DNAJ_2"/>
    <property type="match status" value="1"/>
</dbReference>
<sequence>MGCRWAAVTLLLASAAAKSKRREALELTLAKAKHWLAVEEAIEAKERWALARHRTLAGRGDLVEVVVSAMPRNFTYAVPDPRKLKKLMAYNKTATREGRKMRLGGYLRRGEEALGHRETYFATYGVPMPVARDRTSKRVFGGESKHTSLNFGIGGFTAMGRLLGLGFVPVRLATEALRRGLVAPLLAAAERLGELPARPLRVADALLDRGLVKALPVAHPRLDPRYGRVASFYYHALRLTASPRAVARVAWRTPADAWRWAGRTYRAAVLGHKSYGIPAAFLPAGWPSHERLEAALLRAAMEETRAYISRLGPRAAARRRRRIAARDKAALASKAEAATAPGGFPGGGMPQGFPEGFGGIPGMGGMPGGMGGMQQGPPADTTSLYKALGVAKGASPAEIKKAYRKKALRMHPDKGGDPEEFKKLQAAYEVLSDEEKRAIYDQHGLEGLEAGGGGGGGGMGDIFDLFGGGRRRGKSGKEKVAPLTFTIKASLEMLYKGKTAKFAFKRSVVVGEPKKCGECRGTGVVMKMVQVGPGMMTQAQAQCGSCTKGYRCAMKKERVEVEVRVDKGAADKAKIKVLCKGNEQAGAETGDVHFVIQQKPHDLFTRKGADLLLKKDIALVEALAGFEFVVPTLDGRKLLVRAKPGQIVRPEVARGIPFVMCVDNEGMPKYGNPFDKGRLFVLFHIVFPRNGALKPEAIAKLKRALPPALSHPVVGADPATVRKLKEKQKAADGDDGDDDDECAEPEECALERVNMDDFGKGVGADGPEGGGDAHDEDDEGQGHPGGGQPGVQCAQQ</sequence>
<evidence type="ECO:0000313" key="4">
    <source>
        <dbReference type="EMBL" id="KAK7240482.1"/>
    </source>
</evidence>
<dbReference type="InterPro" id="IPR044713">
    <property type="entry name" value="DNJA1/2-like"/>
</dbReference>
<dbReference type="EMBL" id="JBBJCI010000212">
    <property type="protein sequence ID" value="KAK7240482.1"/>
    <property type="molecule type" value="Genomic_DNA"/>
</dbReference>
<feature type="compositionally biased region" description="Basic and acidic residues" evidence="1">
    <location>
        <begin position="749"/>
        <end position="759"/>
    </location>
</feature>
<dbReference type="Pfam" id="PF00226">
    <property type="entry name" value="DnaJ"/>
    <property type="match status" value="1"/>
</dbReference>
<evidence type="ECO:0000256" key="2">
    <source>
        <dbReference type="SAM" id="SignalP"/>
    </source>
</evidence>
<dbReference type="PROSITE" id="PS00636">
    <property type="entry name" value="DNAJ_1"/>
    <property type="match status" value="1"/>
</dbReference>
<keyword evidence="2" id="KW-0732">Signal</keyword>
<dbReference type="InterPro" id="IPR008971">
    <property type="entry name" value="HSP40/DnaJ_pept-bd"/>
</dbReference>
<dbReference type="CDD" id="cd10747">
    <property type="entry name" value="DnaJ_C"/>
    <property type="match status" value="1"/>
</dbReference>
<dbReference type="PRINTS" id="PR00625">
    <property type="entry name" value="JDOMAIN"/>
</dbReference>
<dbReference type="InterPro" id="IPR018253">
    <property type="entry name" value="DnaJ_domain_CS"/>
</dbReference>
<dbReference type="Pfam" id="PF01556">
    <property type="entry name" value="DnaJ_C"/>
    <property type="match status" value="1"/>
</dbReference>
<evidence type="ECO:0000259" key="3">
    <source>
        <dbReference type="PROSITE" id="PS50076"/>
    </source>
</evidence>
<protein>
    <submittedName>
        <fullName evidence="4">Heat shock protein</fullName>
    </submittedName>
</protein>
<dbReference type="SUPFAM" id="SSF49493">
    <property type="entry name" value="HSP40/DnaJ peptide-binding domain"/>
    <property type="match status" value="2"/>
</dbReference>
<keyword evidence="4" id="KW-0346">Stress response</keyword>
<dbReference type="SMART" id="SM00271">
    <property type="entry name" value="DnaJ"/>
    <property type="match status" value="1"/>
</dbReference>
<organism evidence="4 5">
    <name type="scientific">Aureococcus anophagefferens</name>
    <name type="common">Harmful bloom alga</name>
    <dbReference type="NCBI Taxonomy" id="44056"/>
    <lineage>
        <taxon>Eukaryota</taxon>
        <taxon>Sar</taxon>
        <taxon>Stramenopiles</taxon>
        <taxon>Ochrophyta</taxon>
        <taxon>Pelagophyceae</taxon>
        <taxon>Pelagomonadales</taxon>
        <taxon>Pelagomonadaceae</taxon>
        <taxon>Aureococcus</taxon>
    </lineage>
</organism>
<dbReference type="Gene3D" id="2.60.260.20">
    <property type="entry name" value="Urease metallochaperone UreE, N-terminal domain"/>
    <property type="match status" value="2"/>
</dbReference>
<dbReference type="SUPFAM" id="SSF46565">
    <property type="entry name" value="Chaperone J-domain"/>
    <property type="match status" value="1"/>
</dbReference>
<dbReference type="InterPro" id="IPR001623">
    <property type="entry name" value="DnaJ_domain"/>
</dbReference>
<accession>A0ABR1FWY5</accession>